<dbReference type="OrthoDB" id="1654884at2759"/>
<dbReference type="AlphaFoldDB" id="A0A8B8DLR9"/>
<evidence type="ECO:0000313" key="8">
    <source>
        <dbReference type="RefSeq" id="XP_022328721.1"/>
    </source>
</evidence>
<evidence type="ECO:0000313" key="4">
    <source>
        <dbReference type="Proteomes" id="UP000694844"/>
    </source>
</evidence>
<dbReference type="InterPro" id="IPR001971">
    <property type="entry name" value="Ribosomal_uS11"/>
</dbReference>
<protein>
    <submittedName>
        <fullName evidence="5 6">Uncharacterized protein LOC111127769</fullName>
    </submittedName>
</protein>
<dbReference type="HAMAP" id="MF_01310">
    <property type="entry name" value="Ribosomal_uS11"/>
    <property type="match status" value="1"/>
</dbReference>
<dbReference type="GO" id="GO:0003735">
    <property type="term" value="F:structural constituent of ribosome"/>
    <property type="evidence" value="ECO:0007669"/>
    <property type="project" value="InterPro"/>
</dbReference>
<comment type="similarity">
    <text evidence="1">Belongs to the universal ribosomal protein uS11 family.</text>
</comment>
<keyword evidence="4" id="KW-1185">Reference proteome</keyword>
<keyword evidence="2" id="KW-0689">Ribosomal protein</keyword>
<evidence type="ECO:0000256" key="2">
    <source>
        <dbReference type="ARBA" id="ARBA00022980"/>
    </source>
</evidence>
<dbReference type="InterPro" id="IPR036967">
    <property type="entry name" value="Ribosomal_uS11_sf"/>
</dbReference>
<dbReference type="GO" id="GO:0006412">
    <property type="term" value="P:translation"/>
    <property type="evidence" value="ECO:0007669"/>
    <property type="project" value="InterPro"/>
</dbReference>
<evidence type="ECO:0000256" key="1">
    <source>
        <dbReference type="ARBA" id="ARBA00006194"/>
    </source>
</evidence>
<reference evidence="5 6" key="1">
    <citation type="submission" date="2025-04" db="UniProtKB">
        <authorList>
            <consortium name="RefSeq"/>
        </authorList>
    </citation>
    <scope>IDENTIFICATION</scope>
    <source>
        <tissue evidence="5 6">Whole sample</tissue>
    </source>
</reference>
<keyword evidence="3" id="KW-0687">Ribonucleoprotein</keyword>
<dbReference type="PANTHER" id="PTHR11759">
    <property type="entry name" value="40S RIBOSOMAL PROTEIN S14/30S RIBOSOMAL PROTEIN S11"/>
    <property type="match status" value="1"/>
</dbReference>
<accession>A0A8B8DLR9</accession>
<evidence type="ECO:0000313" key="5">
    <source>
        <dbReference type="RefSeq" id="XP_022328718.1"/>
    </source>
</evidence>
<dbReference type="GeneID" id="111127769"/>
<dbReference type="GO" id="GO:0005840">
    <property type="term" value="C:ribosome"/>
    <property type="evidence" value="ECO:0007669"/>
    <property type="project" value="UniProtKB-KW"/>
</dbReference>
<dbReference type="RefSeq" id="XP_022328718.1">
    <property type="nucleotide sequence ID" value="XM_022473010.1"/>
</dbReference>
<organism evidence="4 5">
    <name type="scientific">Crassostrea virginica</name>
    <name type="common">Eastern oyster</name>
    <dbReference type="NCBI Taxonomy" id="6565"/>
    <lineage>
        <taxon>Eukaryota</taxon>
        <taxon>Metazoa</taxon>
        <taxon>Spiralia</taxon>
        <taxon>Lophotrochozoa</taxon>
        <taxon>Mollusca</taxon>
        <taxon>Bivalvia</taxon>
        <taxon>Autobranchia</taxon>
        <taxon>Pteriomorphia</taxon>
        <taxon>Ostreida</taxon>
        <taxon>Ostreoidea</taxon>
        <taxon>Ostreidae</taxon>
        <taxon>Crassostrea</taxon>
    </lineage>
</organism>
<proteinExistence type="inferred from homology"/>
<dbReference type="RefSeq" id="XP_022328720.1">
    <property type="nucleotide sequence ID" value="XM_022473012.1"/>
</dbReference>
<dbReference type="SUPFAM" id="SSF53137">
    <property type="entry name" value="Translational machinery components"/>
    <property type="match status" value="1"/>
</dbReference>
<dbReference type="RefSeq" id="XP_022328719.1">
    <property type="nucleotide sequence ID" value="XM_022473011.1"/>
</dbReference>
<dbReference type="Pfam" id="PF00411">
    <property type="entry name" value="Ribosomal_S11"/>
    <property type="match status" value="1"/>
</dbReference>
<dbReference type="GO" id="GO:1990904">
    <property type="term" value="C:ribonucleoprotein complex"/>
    <property type="evidence" value="ECO:0007669"/>
    <property type="project" value="UniProtKB-KW"/>
</dbReference>
<dbReference type="KEGG" id="cvn:111127769"/>
<evidence type="ECO:0000256" key="3">
    <source>
        <dbReference type="ARBA" id="ARBA00023274"/>
    </source>
</evidence>
<evidence type="ECO:0000313" key="6">
    <source>
        <dbReference type="RefSeq" id="XP_022328719.1"/>
    </source>
</evidence>
<dbReference type="RefSeq" id="XP_022328721.1">
    <property type="nucleotide sequence ID" value="XM_022473013.1"/>
</dbReference>
<gene>
    <name evidence="5 6 7 8" type="primary">LOC111127769</name>
</gene>
<evidence type="ECO:0000313" key="7">
    <source>
        <dbReference type="RefSeq" id="XP_022328720.1"/>
    </source>
</evidence>
<sequence>MWKSLTALTRQAYTCIVRPNICSVNHQAVCHMSEGRKDETRIPSYGDEQHDKKNWKLHFPSKETLEMSVDGVPFNQLPIVNIRSTKNNVMMTLCKPTGEILYGSTNGALGFKTARRKTTLAAQTLGMHIGEKSRHLGLKNVRVCLKGISSKRNSALLGLQTTGVRIVSISDITKVPYNGCRPRRKPRK</sequence>
<dbReference type="Gene3D" id="3.30.420.80">
    <property type="entry name" value="Ribosomal protein S11"/>
    <property type="match status" value="1"/>
</dbReference>
<dbReference type="Proteomes" id="UP000694844">
    <property type="component" value="Chromosome 4"/>
</dbReference>
<name>A0A8B8DLR9_CRAVI</name>